<accession>V9H0S5</accession>
<dbReference type="GeneID" id="1457451"/>
<proteinExistence type="predicted"/>
<dbReference type="AlphaFoldDB" id="V9H0S5"/>
<protein>
    <submittedName>
        <fullName evidence="1">Uncharacterized protein</fullName>
    </submittedName>
</protein>
<name>V9H0S5_CHLVU</name>
<dbReference type="EMBL" id="AB001684">
    <property type="protein sequence ID" value="BAA57946.1"/>
    <property type="molecule type" value="Genomic_DNA"/>
</dbReference>
<reference evidence="1" key="1">
    <citation type="journal article" date="1997" name="Proc. Natl. Acad. Sci. U.S.A.">
        <title>Complete nucleotide sequence of the chloroplast genome from the green alga Chlorella vulgaris: the existence of genes possibly involved in chloroplast division.</title>
        <authorList>
            <person name="Wakasugi T."/>
            <person name="Nagai T."/>
            <person name="Kapoor M."/>
            <person name="Sugita M."/>
            <person name="Ito M."/>
            <person name="Ito S."/>
            <person name="Tsudzuki J."/>
            <person name="Nakashima K."/>
            <person name="Tsudzuki T."/>
            <person name="Suzuki Y."/>
            <person name="Hamada A."/>
            <person name="Ohta T."/>
            <person name="Inamura A."/>
            <person name="Yoshinaga K."/>
            <person name="Sugiura M."/>
        </authorList>
    </citation>
    <scope>NUCLEOTIDE SEQUENCE</scope>
</reference>
<dbReference type="RefSeq" id="NP_045870.1">
    <property type="nucleotide sequence ID" value="NC_001865.1"/>
</dbReference>
<keyword evidence="1" id="KW-0934">Plastid</keyword>
<keyword evidence="1" id="KW-0150">Chloroplast</keyword>
<sequence>MLYVQLLRAYRKFFLPYLLFFLRFRCFGDLFLHDTFELNFYNFLLS</sequence>
<geneLocation type="chloroplast" evidence="1"/>
<organism evidence="1">
    <name type="scientific">Chlorella vulgaris</name>
    <name type="common">Green alga</name>
    <dbReference type="NCBI Taxonomy" id="3077"/>
    <lineage>
        <taxon>Eukaryota</taxon>
        <taxon>Viridiplantae</taxon>
        <taxon>Chlorophyta</taxon>
        <taxon>core chlorophytes</taxon>
        <taxon>Trebouxiophyceae</taxon>
        <taxon>Chlorellales</taxon>
        <taxon>Chlorellaceae</taxon>
        <taxon>Chlorella clade</taxon>
        <taxon>Chlorella</taxon>
    </lineage>
</organism>
<evidence type="ECO:0000313" key="1">
    <source>
        <dbReference type="EMBL" id="BAA57946.1"/>
    </source>
</evidence>